<dbReference type="InterPro" id="IPR055225">
    <property type="entry name" value="DNAJC11-like_beta-barrel"/>
</dbReference>
<feature type="domain" description="J" evidence="3">
    <location>
        <begin position="20"/>
        <end position="88"/>
    </location>
</feature>
<feature type="transmembrane region" description="Helical" evidence="2">
    <location>
        <begin position="435"/>
        <end position="454"/>
    </location>
</feature>
<dbReference type="SMART" id="SM00271">
    <property type="entry name" value="DnaJ"/>
    <property type="match status" value="1"/>
</dbReference>
<evidence type="ECO:0000256" key="2">
    <source>
        <dbReference type="SAM" id="Phobius"/>
    </source>
</evidence>
<dbReference type="InterPro" id="IPR001623">
    <property type="entry name" value="DnaJ_domain"/>
</dbReference>
<evidence type="ECO:0000259" key="3">
    <source>
        <dbReference type="PROSITE" id="PS50076"/>
    </source>
</evidence>
<dbReference type="InterPro" id="IPR052243">
    <property type="entry name" value="Mito_inner_membrane_organizer"/>
</dbReference>
<keyword evidence="5" id="KW-1185">Reference proteome</keyword>
<keyword evidence="2" id="KW-1133">Transmembrane helix</keyword>
<accession>A0AAD5YMC2</accession>
<dbReference type="Pfam" id="PF00226">
    <property type="entry name" value="DnaJ"/>
    <property type="match status" value="1"/>
</dbReference>
<dbReference type="AlphaFoldDB" id="A0AAD5YMC2"/>
<proteinExistence type="predicted"/>
<comment type="caution">
    <text evidence="4">The sequence shown here is derived from an EMBL/GenBank/DDBJ whole genome shotgun (WGS) entry which is preliminary data.</text>
</comment>
<evidence type="ECO:0000313" key="4">
    <source>
        <dbReference type="EMBL" id="KAJ3492248.1"/>
    </source>
</evidence>
<keyword evidence="2" id="KW-0472">Membrane</keyword>
<dbReference type="PANTHER" id="PTHR44157:SF1">
    <property type="entry name" value="DNAJ HOMOLOG SUBFAMILY C MEMBER 11"/>
    <property type="match status" value="1"/>
</dbReference>
<dbReference type="Proteomes" id="UP001212997">
    <property type="component" value="Unassembled WGS sequence"/>
</dbReference>
<dbReference type="PRINTS" id="PR00625">
    <property type="entry name" value="JDOMAIN"/>
</dbReference>
<evidence type="ECO:0000313" key="5">
    <source>
        <dbReference type="Proteomes" id="UP001212997"/>
    </source>
</evidence>
<sequence>MPNSSPGNGDITGGSTEKEYLYSVLNLPVTATDYEIRDRYRQLSVLFHPDKQQDERTKETATKRFLEVQKAYQVLSDPITRQAYDLLGIRGSDVLPTHLEIDGGTPQVRKVYHWLKTSSSAINRYETNNALKTSSVQEAASRLALMQAPYLRVVVKPIIGLSIRASGMGFLRFGKRASACDTPYRYLPNYLSVRCRASRGKLDLHDTEGSGIGCDILGTIRHQYSPRFAFEATTSLLRARFARLKATYSDDNNTFVVQSALSPALLRAFSHVVHESSKSKTLVIPLPPVTLAYSRRLFPTSSAQGMISISTASQLPAISLFLSSAYAFDRTLEADIPMKVTASEGLLRPPSKSGLSIGVGYWRFGATIVGVMPGLNGELGITFPELGVQLKSALQLGLVGLSAVLGVGWNGSGQSASADVELSQAGVVLKLDDTLAFWTTLVPSTALVLAYYFAFMPLRRKRRMEFFRQARRELREAKTDLVRQHEETISLLQETAKRHTQSEISVDGRIFFFVVATPELIDLWSLRPGTVQQNGIVIPRV</sequence>
<dbReference type="CDD" id="cd06257">
    <property type="entry name" value="DnaJ"/>
    <property type="match status" value="1"/>
</dbReference>
<gene>
    <name evidence="4" type="ORF">NLI96_g92</name>
</gene>
<dbReference type="PROSITE" id="PS50076">
    <property type="entry name" value="DNAJ_2"/>
    <property type="match status" value="1"/>
</dbReference>
<dbReference type="InterPro" id="IPR036869">
    <property type="entry name" value="J_dom_sf"/>
</dbReference>
<dbReference type="Gene3D" id="1.10.287.110">
    <property type="entry name" value="DnaJ domain"/>
    <property type="match status" value="1"/>
</dbReference>
<dbReference type="GO" id="GO:0042407">
    <property type="term" value="P:cristae formation"/>
    <property type="evidence" value="ECO:0007669"/>
    <property type="project" value="TreeGrafter"/>
</dbReference>
<dbReference type="GO" id="GO:0005739">
    <property type="term" value="C:mitochondrion"/>
    <property type="evidence" value="ECO:0007669"/>
    <property type="project" value="GOC"/>
</dbReference>
<reference evidence="4" key="1">
    <citation type="submission" date="2022-07" db="EMBL/GenBank/DDBJ databases">
        <title>Genome Sequence of Physisporinus lineatus.</title>
        <authorList>
            <person name="Buettner E."/>
        </authorList>
    </citation>
    <scope>NUCLEOTIDE SEQUENCE</scope>
    <source>
        <strain evidence="4">VT162</strain>
    </source>
</reference>
<protein>
    <recommendedName>
        <fullName evidence="3">J domain-containing protein</fullName>
    </recommendedName>
</protein>
<dbReference type="Pfam" id="PF22774">
    <property type="entry name" value="DNAJC11_beta-barrel"/>
    <property type="match status" value="1"/>
</dbReference>
<name>A0AAD5YMC2_9APHY</name>
<evidence type="ECO:0000256" key="1">
    <source>
        <dbReference type="SAM" id="Coils"/>
    </source>
</evidence>
<dbReference type="PANTHER" id="PTHR44157">
    <property type="entry name" value="DNAJ HOMOLOG SUBFAMILY C MEMBER 11"/>
    <property type="match status" value="1"/>
</dbReference>
<dbReference type="SUPFAM" id="SSF46565">
    <property type="entry name" value="Chaperone J-domain"/>
    <property type="match status" value="1"/>
</dbReference>
<keyword evidence="2" id="KW-0812">Transmembrane</keyword>
<organism evidence="4 5">
    <name type="scientific">Meripilus lineatus</name>
    <dbReference type="NCBI Taxonomy" id="2056292"/>
    <lineage>
        <taxon>Eukaryota</taxon>
        <taxon>Fungi</taxon>
        <taxon>Dikarya</taxon>
        <taxon>Basidiomycota</taxon>
        <taxon>Agaricomycotina</taxon>
        <taxon>Agaricomycetes</taxon>
        <taxon>Polyporales</taxon>
        <taxon>Meripilaceae</taxon>
        <taxon>Meripilus</taxon>
    </lineage>
</organism>
<dbReference type="EMBL" id="JANAWD010000002">
    <property type="protein sequence ID" value="KAJ3492248.1"/>
    <property type="molecule type" value="Genomic_DNA"/>
</dbReference>
<keyword evidence="1" id="KW-0175">Coiled coil</keyword>
<feature type="coiled-coil region" evidence="1">
    <location>
        <begin position="467"/>
        <end position="502"/>
    </location>
</feature>